<dbReference type="EMBL" id="NCVQ01000004">
    <property type="protein sequence ID" value="PWZ32086.1"/>
    <property type="molecule type" value="Genomic_DNA"/>
</dbReference>
<reference evidence="1" key="1">
    <citation type="journal article" date="2018" name="Nat. Genet.">
        <title>Extensive intraspecific gene order and gene structural variations between Mo17 and other maize genomes.</title>
        <authorList>
            <person name="Sun S."/>
            <person name="Zhou Y."/>
            <person name="Chen J."/>
            <person name="Shi J."/>
            <person name="Zhao H."/>
            <person name="Zhao H."/>
            <person name="Song W."/>
            <person name="Zhang M."/>
            <person name="Cui Y."/>
            <person name="Dong X."/>
            <person name="Liu H."/>
            <person name="Ma X."/>
            <person name="Jiao Y."/>
            <person name="Wang B."/>
            <person name="Wei X."/>
            <person name="Stein J.C."/>
            <person name="Glaubitz J.C."/>
            <person name="Lu F."/>
            <person name="Yu G."/>
            <person name="Liang C."/>
            <person name="Fengler K."/>
            <person name="Li B."/>
            <person name="Rafalski A."/>
            <person name="Schnable P.S."/>
            <person name="Ware D.H."/>
            <person name="Buckler E.S."/>
            <person name="Lai J."/>
        </authorList>
    </citation>
    <scope>NUCLEOTIDE SEQUENCE [LARGE SCALE GENOMIC DNA]</scope>
    <source>
        <tissue evidence="1">Seedling</tissue>
    </source>
</reference>
<accession>A0A3L6FFT6</accession>
<name>A0A3L6FFT6_MAIZE</name>
<protein>
    <submittedName>
        <fullName evidence="1">Uncharacterized protein</fullName>
    </submittedName>
</protein>
<sequence>MIITFFLGQEYN</sequence>
<comment type="caution">
    <text evidence="1">The sequence shown here is derived from an EMBL/GenBank/DDBJ whole genome shotgun (WGS) entry which is preliminary data.</text>
</comment>
<organism evidence="1">
    <name type="scientific">Zea mays</name>
    <name type="common">Maize</name>
    <dbReference type="NCBI Taxonomy" id="4577"/>
    <lineage>
        <taxon>Eukaryota</taxon>
        <taxon>Viridiplantae</taxon>
        <taxon>Streptophyta</taxon>
        <taxon>Embryophyta</taxon>
        <taxon>Tracheophyta</taxon>
        <taxon>Spermatophyta</taxon>
        <taxon>Magnoliopsida</taxon>
        <taxon>Liliopsida</taxon>
        <taxon>Poales</taxon>
        <taxon>Poaceae</taxon>
        <taxon>PACMAD clade</taxon>
        <taxon>Panicoideae</taxon>
        <taxon>Andropogonodae</taxon>
        <taxon>Andropogoneae</taxon>
        <taxon>Tripsacinae</taxon>
        <taxon>Zea</taxon>
    </lineage>
</organism>
<proteinExistence type="predicted"/>
<gene>
    <name evidence="1" type="ORF">Zm00014a_008177</name>
</gene>
<dbReference type="Proteomes" id="UP000251960">
    <property type="component" value="Chromosome 3"/>
</dbReference>
<evidence type="ECO:0000313" key="1">
    <source>
        <dbReference type="EMBL" id="PWZ32086.1"/>
    </source>
</evidence>